<proteinExistence type="predicted"/>
<accession>A0A1G6Y3V7</accession>
<keyword evidence="1" id="KW-1133">Transmembrane helix</keyword>
<gene>
    <name evidence="3" type="ORF">SAMN04488071_1472</name>
</gene>
<protein>
    <recommendedName>
        <fullName evidence="2">Beta-lactamase-related domain-containing protein</fullName>
    </recommendedName>
</protein>
<dbReference type="InterPro" id="IPR012338">
    <property type="entry name" value="Beta-lactam/transpept-like"/>
</dbReference>
<dbReference type="EMBL" id="FNAK01000003">
    <property type="protein sequence ID" value="SDD84961.1"/>
    <property type="molecule type" value="Genomic_DNA"/>
</dbReference>
<dbReference type="InterPro" id="IPR050789">
    <property type="entry name" value="Diverse_Enzym_Activities"/>
</dbReference>
<dbReference type="PANTHER" id="PTHR43283">
    <property type="entry name" value="BETA-LACTAMASE-RELATED"/>
    <property type="match status" value="1"/>
</dbReference>
<feature type="domain" description="Beta-lactamase-related" evidence="2">
    <location>
        <begin position="91"/>
        <end position="385"/>
    </location>
</feature>
<name>A0A1G6Y3V7_9PROT</name>
<dbReference type="Proteomes" id="UP000183685">
    <property type="component" value="Unassembled WGS sequence"/>
</dbReference>
<feature type="transmembrane region" description="Helical" evidence="1">
    <location>
        <begin position="7"/>
        <end position="25"/>
    </location>
</feature>
<dbReference type="InterPro" id="IPR001466">
    <property type="entry name" value="Beta-lactam-related"/>
</dbReference>
<dbReference type="Pfam" id="PF00144">
    <property type="entry name" value="Beta-lactamase"/>
    <property type="match status" value="1"/>
</dbReference>
<keyword evidence="4" id="KW-1185">Reference proteome</keyword>
<evidence type="ECO:0000313" key="3">
    <source>
        <dbReference type="EMBL" id="SDD84961.1"/>
    </source>
</evidence>
<dbReference type="Gene3D" id="3.40.710.10">
    <property type="entry name" value="DD-peptidase/beta-lactamase superfamily"/>
    <property type="match status" value="1"/>
</dbReference>
<sequence length="418" mass="46536">MSVFKKRGFWAVVIIILLPLGYYAVNKGQAFYRMASYYDVEHITENYRNTKEFFNTTTVHASGTPSAFAYDTQPITDTYVYDGEERSIKDLMVETGTTGLLIAKDDTILFEEYYQGEKEDDRHIQFSVTKSFISALFGIAINDGLIDSIDDPVTKYLPELKDTGYDGTTLRHVLTMSTGIRFTEDYGDLTSDVNRMSMAIGTGGSLDEFAASLPRDREPGTYNDYVSVNTHVLGMVLKRVTGQTITQLLEEKIWKPIGMEHDAYFLIDGEGMEVAMGGLQASLRDMARMGRLYLHEGRWGDKQIVPADWVKASVTPEAPHLEAGFDNPGSETPYGYGYQWWTPSNPHGDFTASGIYHQFIYVDPTTGVVIAKTSANKGYNDPANKLQKDMILTAFQAISADIGAREMPAEEAAAETGE</sequence>
<dbReference type="OrthoDB" id="9814204at2"/>
<keyword evidence="1" id="KW-0472">Membrane</keyword>
<dbReference type="SUPFAM" id="SSF56601">
    <property type="entry name" value="beta-lactamase/transpeptidase-like"/>
    <property type="match status" value="1"/>
</dbReference>
<dbReference type="STRING" id="637679.GCA_001550055_01153"/>
<reference evidence="3 4" key="1">
    <citation type="submission" date="2016-10" db="EMBL/GenBank/DDBJ databases">
        <authorList>
            <person name="de Groot N.N."/>
        </authorList>
    </citation>
    <scope>NUCLEOTIDE SEQUENCE [LARGE SCALE GENOMIC DNA]</scope>
    <source>
        <strain evidence="3 4">CGMCC 1.9109</strain>
    </source>
</reference>
<organism evidence="3 4">
    <name type="scientific">Kordiimonas lacus</name>
    <dbReference type="NCBI Taxonomy" id="637679"/>
    <lineage>
        <taxon>Bacteria</taxon>
        <taxon>Pseudomonadati</taxon>
        <taxon>Pseudomonadota</taxon>
        <taxon>Alphaproteobacteria</taxon>
        <taxon>Kordiimonadales</taxon>
        <taxon>Kordiimonadaceae</taxon>
        <taxon>Kordiimonas</taxon>
    </lineage>
</organism>
<dbReference type="RefSeq" id="WP_068302143.1">
    <property type="nucleotide sequence ID" value="NZ_FNAK01000003.1"/>
</dbReference>
<evidence type="ECO:0000313" key="4">
    <source>
        <dbReference type="Proteomes" id="UP000183685"/>
    </source>
</evidence>
<evidence type="ECO:0000259" key="2">
    <source>
        <dbReference type="Pfam" id="PF00144"/>
    </source>
</evidence>
<dbReference type="AlphaFoldDB" id="A0A1G6Y3V7"/>
<keyword evidence="1" id="KW-0812">Transmembrane</keyword>
<evidence type="ECO:0000256" key="1">
    <source>
        <dbReference type="SAM" id="Phobius"/>
    </source>
</evidence>
<dbReference type="PANTHER" id="PTHR43283:SF14">
    <property type="entry name" value="BLL8153 PROTEIN"/>
    <property type="match status" value="1"/>
</dbReference>